<sequence length="285" mass="29797">MIRAAVLAAMLAAPADAATSDDCKALVGRLSVSVERVESIAGTCLMSDVRFGDTSTPWHADRISLGGDIDALPDALPRRLSGGVVGLALDPQIPGRPGLDWLMREQSRPGLSLTFDLAAEAGVLSIRSLRFRMDETNGLSLTARLAGVPEIWPVDPVAASAIRLQAMDLEIDFDGMFEALVLIPLGSAILDTTQAAEPQVAILRDGVRALLEPFAGTDQQANAEALQGFVDVLPHPRGVLSIGIGGTGLSAVQGMPFLTGTASPDFIARVASAAELDVQWTPDAP</sequence>
<organism evidence="2 3">
    <name type="scientific">Jannaschia pohangensis</name>
    <dbReference type="NCBI Taxonomy" id="390807"/>
    <lineage>
        <taxon>Bacteria</taxon>
        <taxon>Pseudomonadati</taxon>
        <taxon>Pseudomonadota</taxon>
        <taxon>Alphaproteobacteria</taxon>
        <taxon>Rhodobacterales</taxon>
        <taxon>Roseobacteraceae</taxon>
        <taxon>Jannaschia</taxon>
    </lineage>
</organism>
<dbReference type="RefSeq" id="WP_092784577.1">
    <property type="nucleotide sequence ID" value="NZ_FORA01000007.1"/>
</dbReference>
<feature type="chain" id="PRO_5011470122" evidence="1">
    <location>
        <begin position="18"/>
        <end position="285"/>
    </location>
</feature>
<evidence type="ECO:0000256" key="1">
    <source>
        <dbReference type="SAM" id="SignalP"/>
    </source>
</evidence>
<dbReference type="AlphaFoldDB" id="A0A1I3UF84"/>
<accession>A0A1I3UF84</accession>
<evidence type="ECO:0000313" key="2">
    <source>
        <dbReference type="EMBL" id="SFJ80461.1"/>
    </source>
</evidence>
<reference evidence="2 3" key="1">
    <citation type="submission" date="2016-10" db="EMBL/GenBank/DDBJ databases">
        <authorList>
            <person name="de Groot N.N."/>
        </authorList>
    </citation>
    <scope>NUCLEOTIDE SEQUENCE [LARGE SCALE GENOMIC DNA]</scope>
    <source>
        <strain evidence="2 3">DSM 19073</strain>
    </source>
</reference>
<feature type="signal peptide" evidence="1">
    <location>
        <begin position="1"/>
        <end position="17"/>
    </location>
</feature>
<dbReference type="Proteomes" id="UP000199110">
    <property type="component" value="Unassembled WGS sequence"/>
</dbReference>
<keyword evidence="3" id="KW-1185">Reference proteome</keyword>
<evidence type="ECO:0000313" key="3">
    <source>
        <dbReference type="Proteomes" id="UP000199110"/>
    </source>
</evidence>
<protein>
    <submittedName>
        <fullName evidence="2">Uncharacterized protein</fullName>
    </submittedName>
</protein>
<keyword evidence="1" id="KW-0732">Signal</keyword>
<dbReference type="OrthoDB" id="7687107at2"/>
<name>A0A1I3UF84_9RHOB</name>
<gene>
    <name evidence="2" type="ORF">SAMN04488095_3709</name>
</gene>
<dbReference type="STRING" id="390807.SAMN04488095_3709"/>
<dbReference type="EMBL" id="FORA01000007">
    <property type="protein sequence ID" value="SFJ80461.1"/>
    <property type="molecule type" value="Genomic_DNA"/>
</dbReference>
<proteinExistence type="predicted"/>